<name>A0ACA8E3G7_9GAMM</name>
<accession>A0ACA8E3G7</accession>
<protein>
    <submittedName>
        <fullName evidence="1">Uncharacterized protein</fullName>
    </submittedName>
</protein>
<proteinExistence type="predicted"/>
<dbReference type="EMBL" id="CP011012">
    <property type="protein sequence ID" value="ATC84790.1"/>
    <property type="molecule type" value="Genomic_DNA"/>
</dbReference>
<reference evidence="1" key="1">
    <citation type="submission" date="2015-03" db="EMBL/GenBank/DDBJ databases">
        <authorList>
            <person name="Xie B.-B."/>
            <person name="Rong J.-C."/>
            <person name="Qin Q.-L."/>
            <person name="Zhang Y.-Z."/>
        </authorList>
    </citation>
    <scope>NUCLEOTIDE SEQUENCE</scope>
    <source>
        <strain evidence="1">DSM 14585</strain>
    </source>
</reference>
<organism evidence="1 2">
    <name type="scientific">Pseudoalteromonas agarivorans DSM 14585</name>
    <dbReference type="NCBI Taxonomy" id="1312369"/>
    <lineage>
        <taxon>Bacteria</taxon>
        <taxon>Pseudomonadati</taxon>
        <taxon>Pseudomonadota</taxon>
        <taxon>Gammaproteobacteria</taxon>
        <taxon>Alteromonadales</taxon>
        <taxon>Pseudoalteromonadaceae</taxon>
        <taxon>Pseudoalteromonas</taxon>
    </lineage>
</organism>
<gene>
    <name evidence="1" type="ORF">PAGA_b0964</name>
</gene>
<evidence type="ECO:0000313" key="2">
    <source>
        <dbReference type="Proteomes" id="UP000217277"/>
    </source>
</evidence>
<dbReference type="Proteomes" id="UP000217277">
    <property type="component" value="Chromosome II"/>
</dbReference>
<evidence type="ECO:0000313" key="1">
    <source>
        <dbReference type="EMBL" id="ATC84790.1"/>
    </source>
</evidence>
<keyword evidence="2" id="KW-1185">Reference proteome</keyword>
<sequence length="44" mass="5360">MLKKADHLYTWLRSDLYLHADQLFTKPYLNIRVMHNLLNKLCTK</sequence>